<feature type="binding site" evidence="6">
    <location>
        <position position="76"/>
    </location>
    <ligand>
        <name>S-adenosyl-L-methionine</name>
        <dbReference type="ChEBI" id="CHEBI:59789"/>
    </ligand>
</feature>
<proteinExistence type="inferred from homology"/>
<dbReference type="HAMAP" id="MF_00658">
    <property type="entry name" value="23SrRNA_methyltr_H"/>
    <property type="match status" value="1"/>
</dbReference>
<protein>
    <recommendedName>
        <fullName evidence="6">Ribosomal RNA large subunit methyltransferase H</fullName>
        <ecNumber evidence="6">2.1.1.177</ecNumber>
    </recommendedName>
    <alternativeName>
        <fullName evidence="6">23S rRNA (pseudouridine1915-N3)-methyltransferase</fullName>
    </alternativeName>
    <alternativeName>
        <fullName evidence="6">23S rRNA m3Psi1915 methyltransferase</fullName>
    </alternativeName>
    <alternativeName>
        <fullName evidence="6">rRNA (pseudouridine-N3-)-methyltransferase RlmH</fullName>
    </alternativeName>
</protein>
<dbReference type="GO" id="GO:0070038">
    <property type="term" value="F:rRNA (pseudouridine-N3-)-methyltransferase activity"/>
    <property type="evidence" value="ECO:0007669"/>
    <property type="project" value="UniProtKB-UniRule"/>
</dbReference>
<evidence type="ECO:0000256" key="2">
    <source>
        <dbReference type="ARBA" id="ARBA00022603"/>
    </source>
</evidence>
<dbReference type="NCBIfam" id="TIGR00246">
    <property type="entry name" value="tRNA_RlmH_YbeA"/>
    <property type="match status" value="1"/>
</dbReference>
<dbReference type="EMBL" id="CP034726">
    <property type="protein sequence ID" value="QBP17623.1"/>
    <property type="molecule type" value="Genomic_DNA"/>
</dbReference>
<keyword evidence="1 6" id="KW-0698">rRNA processing</keyword>
<name>A0A4P6ZJD0_9LACO</name>
<keyword evidence="3 6" id="KW-0808">Transferase</keyword>
<dbReference type="PIRSF" id="PIRSF004505">
    <property type="entry name" value="MT_bac"/>
    <property type="match status" value="1"/>
</dbReference>
<gene>
    <name evidence="6 7" type="primary">rlmH</name>
    <name evidence="7" type="ORF">ELX58_00125</name>
</gene>
<comment type="subcellular location">
    <subcellularLocation>
        <location evidence="6">Cytoplasm</location>
    </subcellularLocation>
</comment>
<dbReference type="Gene3D" id="3.40.1280.10">
    <property type="match status" value="1"/>
</dbReference>
<accession>A0A4P6ZJD0</accession>
<evidence type="ECO:0000313" key="7">
    <source>
        <dbReference type="EMBL" id="QBP17623.1"/>
    </source>
</evidence>
<evidence type="ECO:0000256" key="3">
    <source>
        <dbReference type="ARBA" id="ARBA00022679"/>
    </source>
</evidence>
<dbReference type="EC" id="2.1.1.177" evidence="6"/>
<reference evidence="8" key="1">
    <citation type="submission" date="2018-12" db="EMBL/GenBank/DDBJ databases">
        <title>A new species of lactobacillus.</title>
        <authorList>
            <person name="Jian Y."/>
            <person name="Xin L."/>
            <person name="Hong Z.J."/>
            <person name="Ming L.Z."/>
            <person name="Hong X.Z."/>
        </authorList>
    </citation>
    <scope>NUCLEOTIDE SEQUENCE [LARGE SCALE GENOMIC DNA]</scope>
    <source>
        <strain evidence="8">HSLZ-75</strain>
    </source>
</reference>
<dbReference type="Pfam" id="PF02590">
    <property type="entry name" value="SPOUT_MTase"/>
    <property type="match status" value="1"/>
</dbReference>
<dbReference type="PANTHER" id="PTHR33603">
    <property type="entry name" value="METHYLTRANSFERASE"/>
    <property type="match status" value="1"/>
</dbReference>
<dbReference type="Proteomes" id="UP000294321">
    <property type="component" value="Chromosome"/>
</dbReference>
<evidence type="ECO:0000256" key="1">
    <source>
        <dbReference type="ARBA" id="ARBA00022552"/>
    </source>
</evidence>
<dbReference type="AlphaFoldDB" id="A0A4P6ZJD0"/>
<dbReference type="SUPFAM" id="SSF75217">
    <property type="entry name" value="alpha/beta knot"/>
    <property type="match status" value="1"/>
</dbReference>
<comment type="similarity">
    <text evidence="5 6">Belongs to the RNA methyltransferase RlmH family.</text>
</comment>
<comment type="subunit">
    <text evidence="6">Homodimer.</text>
</comment>
<dbReference type="InterPro" id="IPR003742">
    <property type="entry name" value="RlmH-like"/>
</dbReference>
<feature type="binding site" evidence="6">
    <location>
        <position position="108"/>
    </location>
    <ligand>
        <name>S-adenosyl-L-methionine</name>
        <dbReference type="ChEBI" id="CHEBI:59789"/>
    </ligand>
</feature>
<dbReference type="GO" id="GO:0005737">
    <property type="term" value="C:cytoplasm"/>
    <property type="evidence" value="ECO:0007669"/>
    <property type="project" value="UniProtKB-SubCell"/>
</dbReference>
<keyword evidence="2 6" id="KW-0489">Methyltransferase</keyword>
<evidence type="ECO:0000313" key="8">
    <source>
        <dbReference type="Proteomes" id="UP000294321"/>
    </source>
</evidence>
<dbReference type="InterPro" id="IPR029026">
    <property type="entry name" value="tRNA_m1G_MTases_N"/>
</dbReference>
<comment type="caution">
    <text evidence="6">Lacks conserved residue(s) required for the propagation of feature annotation.</text>
</comment>
<keyword evidence="6" id="KW-0963">Cytoplasm</keyword>
<dbReference type="RefSeq" id="WP_133441169.1">
    <property type="nucleotide sequence ID" value="NZ_CP034726.1"/>
</dbReference>
<keyword evidence="4 6" id="KW-0949">S-adenosyl-L-methionine</keyword>
<comment type="catalytic activity">
    <reaction evidence="6">
        <text>pseudouridine(1915) in 23S rRNA + S-adenosyl-L-methionine = N(3)-methylpseudouridine(1915) in 23S rRNA + S-adenosyl-L-homocysteine + H(+)</text>
        <dbReference type="Rhea" id="RHEA:42752"/>
        <dbReference type="Rhea" id="RHEA-COMP:10221"/>
        <dbReference type="Rhea" id="RHEA-COMP:10222"/>
        <dbReference type="ChEBI" id="CHEBI:15378"/>
        <dbReference type="ChEBI" id="CHEBI:57856"/>
        <dbReference type="ChEBI" id="CHEBI:59789"/>
        <dbReference type="ChEBI" id="CHEBI:65314"/>
        <dbReference type="ChEBI" id="CHEBI:74486"/>
        <dbReference type="EC" id="2.1.1.177"/>
    </reaction>
</comment>
<evidence type="ECO:0000256" key="5">
    <source>
        <dbReference type="ARBA" id="ARBA00038303"/>
    </source>
</evidence>
<sequence length="159" mass="18137">MNIKMISVGKLKFKWFKQGVAEYKKRCSRFCNFKTVIVKSEPEPEPLSKGQAEQIMDKEGTRILKKIKPKEYVFALAIKGKQLTSVQFAHEIQRLATYGHPDITFVIGGSLGLASKVLKRSDAQISFGKFTYPHELMRTVLAEQIYRAFMINSGTPYNK</sequence>
<organism evidence="7 8">
    <name type="scientific">Acetilactobacillus jinshanensis</name>
    <dbReference type="NCBI Taxonomy" id="1720083"/>
    <lineage>
        <taxon>Bacteria</taxon>
        <taxon>Bacillati</taxon>
        <taxon>Bacillota</taxon>
        <taxon>Bacilli</taxon>
        <taxon>Lactobacillales</taxon>
        <taxon>Lactobacillaceae</taxon>
        <taxon>Acetilactobacillus</taxon>
    </lineage>
</organism>
<dbReference type="NCBIfam" id="NF000985">
    <property type="entry name" value="PRK00103.1-3"/>
    <property type="match status" value="1"/>
</dbReference>
<evidence type="ECO:0000256" key="4">
    <source>
        <dbReference type="ARBA" id="ARBA00022691"/>
    </source>
</evidence>
<comment type="function">
    <text evidence="6">Specifically methylates the pseudouridine at position 1915 (m3Psi1915) in 23S rRNA.</text>
</comment>
<keyword evidence="8" id="KW-1185">Reference proteome</keyword>
<dbReference type="KEGG" id="lji:ELX58_00125"/>
<dbReference type="PANTHER" id="PTHR33603:SF1">
    <property type="entry name" value="RIBOSOMAL RNA LARGE SUBUNIT METHYLTRANSFERASE H"/>
    <property type="match status" value="1"/>
</dbReference>
<dbReference type="OrthoDB" id="9806643at2"/>
<dbReference type="InterPro" id="IPR029028">
    <property type="entry name" value="Alpha/beta_knot_MTases"/>
</dbReference>
<dbReference type="CDD" id="cd18081">
    <property type="entry name" value="RlmH-like"/>
    <property type="match status" value="1"/>
</dbReference>
<evidence type="ECO:0000256" key="6">
    <source>
        <dbReference type="HAMAP-Rule" id="MF_00658"/>
    </source>
</evidence>